<protein>
    <submittedName>
        <fullName evidence="1">Uncharacterized protein</fullName>
    </submittedName>
</protein>
<comment type="caution">
    <text evidence="1">The sequence shown here is derived from an EMBL/GenBank/DDBJ whole genome shotgun (WGS) entry which is preliminary data.</text>
</comment>
<name>A0ABU4CT72_RHOJO</name>
<dbReference type="RefSeq" id="WP_317571741.1">
    <property type="nucleotide sequence ID" value="NZ_JAWLKA010000045.1"/>
</dbReference>
<reference evidence="1 2" key="1">
    <citation type="submission" date="2023-10" db="EMBL/GenBank/DDBJ databases">
        <title>Development of a sustainable strategy for remediation of hydrocarbon-contaminated territories based on the waste exchange concept.</title>
        <authorList>
            <person name="Krivoruchko A."/>
        </authorList>
    </citation>
    <scope>NUCLEOTIDE SEQUENCE [LARGE SCALE GENOMIC DNA]</scope>
    <source>
        <strain evidence="1 2">IEGM 60</strain>
    </source>
</reference>
<proteinExistence type="predicted"/>
<accession>A0ABU4CT72</accession>
<keyword evidence="2" id="KW-1185">Reference proteome</keyword>
<sequence>MRTLKTPPKKVHAASQPAITAARVCEYVNHTNMCREYTAVKINACTLRRRPVSGSVR</sequence>
<dbReference type="Proteomes" id="UP001185737">
    <property type="component" value="Unassembled WGS sequence"/>
</dbReference>
<evidence type="ECO:0000313" key="1">
    <source>
        <dbReference type="EMBL" id="MDV6286761.1"/>
    </source>
</evidence>
<dbReference type="EMBL" id="JAWLKA010000045">
    <property type="protein sequence ID" value="MDV6286761.1"/>
    <property type="molecule type" value="Genomic_DNA"/>
</dbReference>
<gene>
    <name evidence="1" type="ORF">R3Q59_40505</name>
</gene>
<organism evidence="1 2">
    <name type="scientific">Rhodococcus jostii</name>
    <dbReference type="NCBI Taxonomy" id="132919"/>
    <lineage>
        <taxon>Bacteria</taxon>
        <taxon>Bacillati</taxon>
        <taxon>Actinomycetota</taxon>
        <taxon>Actinomycetes</taxon>
        <taxon>Mycobacteriales</taxon>
        <taxon>Nocardiaceae</taxon>
        <taxon>Rhodococcus</taxon>
    </lineage>
</organism>
<evidence type="ECO:0000313" key="2">
    <source>
        <dbReference type="Proteomes" id="UP001185737"/>
    </source>
</evidence>